<feature type="transmembrane region" description="Helical" evidence="1">
    <location>
        <begin position="219"/>
        <end position="236"/>
    </location>
</feature>
<dbReference type="EMBL" id="BMEO01000006">
    <property type="protein sequence ID" value="GGF96599.1"/>
    <property type="molecule type" value="Genomic_DNA"/>
</dbReference>
<proteinExistence type="predicted"/>
<keyword evidence="3" id="KW-1185">Reference proteome</keyword>
<evidence type="ECO:0000313" key="3">
    <source>
        <dbReference type="Proteomes" id="UP000605253"/>
    </source>
</evidence>
<feature type="transmembrane region" description="Helical" evidence="1">
    <location>
        <begin position="248"/>
        <end position="267"/>
    </location>
</feature>
<dbReference type="Pfam" id="PF04403">
    <property type="entry name" value="PqiA"/>
    <property type="match status" value="1"/>
</dbReference>
<reference evidence="2" key="1">
    <citation type="journal article" date="2014" name="Int. J. Syst. Evol. Microbiol.">
        <title>Complete genome sequence of Corynebacterium casei LMG S-19264T (=DSM 44701T), isolated from a smear-ripened cheese.</title>
        <authorList>
            <consortium name="US DOE Joint Genome Institute (JGI-PGF)"/>
            <person name="Walter F."/>
            <person name="Albersmeier A."/>
            <person name="Kalinowski J."/>
            <person name="Ruckert C."/>
        </authorList>
    </citation>
    <scope>NUCLEOTIDE SEQUENCE</scope>
    <source>
        <strain evidence="2">CGMCC 1.12181</strain>
    </source>
</reference>
<dbReference type="InterPro" id="IPR007498">
    <property type="entry name" value="PqiA-like"/>
</dbReference>
<protein>
    <recommendedName>
        <fullName evidence="4">Paraquat-inducible protein A</fullName>
    </recommendedName>
</protein>
<sequence length="287" mass="32540">MNNVVLWRALFLVIMVVLCAYFAQQSWRNSIQFEQEIITLNEQLSLSDNLKTTGKKALEWLTFSWYDGYSEQLAEIQAQQQRAERTQFLAHKYTKLFMASFVLLFLLTFMLPSVATLAALLAVTTVALVTGWFAPILAIEAYQEVPVLGHTLFQFESKSIVTGLQKLWHNNHQVVTGLIFIFTIITPIMKTVVMALILSSRRFHFTSACVHWLQLVGKWSMLDVFVIALLLTYFSTKAGGATDATLQIGVYYFISYVLASMLLSFILNSRIYEQQTNSTKLSGTGQS</sequence>
<evidence type="ECO:0000313" key="2">
    <source>
        <dbReference type="EMBL" id="GGF96599.1"/>
    </source>
</evidence>
<dbReference type="AlphaFoldDB" id="A0A917CSU3"/>
<dbReference type="RefSeq" id="WP_188365349.1">
    <property type="nucleotide sequence ID" value="NZ_BAABJF010000001.1"/>
</dbReference>
<comment type="caution">
    <text evidence="2">The sequence shown here is derived from an EMBL/GenBank/DDBJ whole genome shotgun (WGS) entry which is preliminary data.</text>
</comment>
<reference evidence="2" key="2">
    <citation type="submission" date="2020-09" db="EMBL/GenBank/DDBJ databases">
        <authorList>
            <person name="Sun Q."/>
            <person name="Zhou Y."/>
        </authorList>
    </citation>
    <scope>NUCLEOTIDE SEQUENCE</scope>
    <source>
        <strain evidence="2">CGMCC 1.12181</strain>
    </source>
</reference>
<organism evidence="2 3">
    <name type="scientific">Marinicella pacifica</name>
    <dbReference type="NCBI Taxonomy" id="1171543"/>
    <lineage>
        <taxon>Bacteria</taxon>
        <taxon>Pseudomonadati</taxon>
        <taxon>Pseudomonadota</taxon>
        <taxon>Gammaproteobacteria</taxon>
        <taxon>Lysobacterales</taxon>
        <taxon>Marinicellaceae</taxon>
        <taxon>Marinicella</taxon>
    </lineage>
</organism>
<evidence type="ECO:0000256" key="1">
    <source>
        <dbReference type="SAM" id="Phobius"/>
    </source>
</evidence>
<evidence type="ECO:0008006" key="4">
    <source>
        <dbReference type="Google" id="ProtNLM"/>
    </source>
</evidence>
<keyword evidence="1" id="KW-0472">Membrane</keyword>
<accession>A0A917CSU3</accession>
<gene>
    <name evidence="2" type="ORF">GCM10011365_17480</name>
</gene>
<keyword evidence="1" id="KW-1133">Transmembrane helix</keyword>
<name>A0A917CSU3_9GAMM</name>
<keyword evidence="1" id="KW-0812">Transmembrane</keyword>
<feature type="transmembrane region" description="Helical" evidence="1">
    <location>
        <begin position="6"/>
        <end position="23"/>
    </location>
</feature>
<feature type="transmembrane region" description="Helical" evidence="1">
    <location>
        <begin position="101"/>
        <end position="134"/>
    </location>
</feature>
<dbReference type="Proteomes" id="UP000605253">
    <property type="component" value="Unassembled WGS sequence"/>
</dbReference>
<feature type="transmembrane region" description="Helical" evidence="1">
    <location>
        <begin position="174"/>
        <end position="198"/>
    </location>
</feature>